<dbReference type="OrthoDB" id="9802848at2"/>
<dbReference type="CDD" id="cd18785">
    <property type="entry name" value="SF2_C"/>
    <property type="match status" value="1"/>
</dbReference>
<protein>
    <submittedName>
        <fullName evidence="2">Superfamily II DNA or RNA helicase</fullName>
    </submittedName>
</protein>
<accession>A0A1T4M3C1</accession>
<dbReference type="GO" id="GO:0005829">
    <property type="term" value="C:cytosol"/>
    <property type="evidence" value="ECO:0007669"/>
    <property type="project" value="TreeGrafter"/>
</dbReference>
<dbReference type="PANTHER" id="PTHR47396">
    <property type="entry name" value="TYPE I RESTRICTION ENZYME ECOKI R PROTEIN"/>
    <property type="match status" value="1"/>
</dbReference>
<dbReference type="AlphaFoldDB" id="A0A1T4M3C1"/>
<dbReference type="PROSITE" id="PS51192">
    <property type="entry name" value="HELICASE_ATP_BIND_1"/>
    <property type="match status" value="1"/>
</dbReference>
<dbReference type="InterPro" id="IPR027417">
    <property type="entry name" value="P-loop_NTPase"/>
</dbReference>
<gene>
    <name evidence="2" type="ORF">SAMN02745116_00908</name>
</gene>
<dbReference type="PANTHER" id="PTHR47396:SF1">
    <property type="entry name" value="ATP-DEPENDENT HELICASE IRC3-RELATED"/>
    <property type="match status" value="1"/>
</dbReference>
<keyword evidence="2" id="KW-0347">Helicase</keyword>
<feature type="domain" description="Helicase ATP-binding" evidence="1">
    <location>
        <begin position="152"/>
        <end position="319"/>
    </location>
</feature>
<dbReference type="STRING" id="263852.SAMN02745116_00908"/>
<dbReference type="InterPro" id="IPR014001">
    <property type="entry name" value="Helicase_ATP-bd"/>
</dbReference>
<sequence length="653" mass="75729">MWQHLSLIPRYSLDEVTGFLEVLSKEIVLEEYQKHSKTSLYFPKKIKVERGSELKISKKNLTRKEQIQLMYLATFHNPEYFKKQKMRARLWNTPRMISCANEDSEFLYLPRGVEKKLQSKIEEIEWVEKTIKGHKIEVEFLGTLKQEQKEALKAIQKHEMSVLSARTAFGKTVVGANYIAKRKVSTLVLVEKQTLVEQWHESLSRFLAIQSEPFKEWTKTGRVKKKGKIGKITGSSVQQTKLVDVVTIQKLSKMSAEDLTSFLEDYGLVIVDEVHHVAASSFERVMKNVTSRYILGLSATPERKDGLSPIIFMRCGEISFTSNAQQSENVLLHRYLYPRFTSIGELEENFEELTYAGKLAKLSLSQERNTQIAHDVVENFQIGRTSLVLSERVEHLHALFEQVKEKISEQQLFVLTGKGKRKSNKEMISSLKKSEQAFVLFATSKYVGEGFDLPQLDTLFFTLPFSWKGNQKQYLGRLERNIEEKDELRVYDYVDIADNSFAQMYQKRFRVYKNNHYELAEDAETRKYQAYLYDGKTYLARFKQDLQEMKETLFLQVPKITKEIVHVLLPLKEKGVEIEILTKKGEVDKQLLAELTKGQVEISYAEVIRQSICVIDNRSCWYGSLVFFDSAGVEESSLRLVSERLARRLRGSE</sequence>
<reference evidence="2 3" key="1">
    <citation type="submission" date="2017-02" db="EMBL/GenBank/DDBJ databases">
        <authorList>
            <person name="Peterson S.W."/>
        </authorList>
    </citation>
    <scope>NUCLEOTIDE SEQUENCE [LARGE SCALE GENOMIC DNA]</scope>
    <source>
        <strain evidence="2 3">ATCC BAA-1030</strain>
    </source>
</reference>
<evidence type="ECO:0000259" key="1">
    <source>
        <dbReference type="PROSITE" id="PS51192"/>
    </source>
</evidence>
<proteinExistence type="predicted"/>
<dbReference type="GO" id="GO:0004386">
    <property type="term" value="F:helicase activity"/>
    <property type="evidence" value="ECO:0007669"/>
    <property type="project" value="UniProtKB-KW"/>
</dbReference>
<dbReference type="RefSeq" id="WP_144399486.1">
    <property type="nucleotide sequence ID" value="NZ_FUXI01000008.1"/>
</dbReference>
<dbReference type="GO" id="GO:0003677">
    <property type="term" value="F:DNA binding"/>
    <property type="evidence" value="ECO:0007669"/>
    <property type="project" value="InterPro"/>
</dbReference>
<dbReference type="EMBL" id="FUXI01000008">
    <property type="protein sequence ID" value="SJZ61489.1"/>
    <property type="molecule type" value="Genomic_DNA"/>
</dbReference>
<dbReference type="GO" id="GO:0005524">
    <property type="term" value="F:ATP binding"/>
    <property type="evidence" value="ECO:0007669"/>
    <property type="project" value="InterPro"/>
</dbReference>
<keyword evidence="2" id="KW-0067">ATP-binding</keyword>
<evidence type="ECO:0000313" key="3">
    <source>
        <dbReference type="Proteomes" id="UP000190328"/>
    </source>
</evidence>
<evidence type="ECO:0000313" key="2">
    <source>
        <dbReference type="EMBL" id="SJZ61489.1"/>
    </source>
</evidence>
<dbReference type="SUPFAM" id="SSF52540">
    <property type="entry name" value="P-loop containing nucleoside triphosphate hydrolases"/>
    <property type="match status" value="2"/>
</dbReference>
<dbReference type="Pfam" id="PF04851">
    <property type="entry name" value="ResIII"/>
    <property type="match status" value="1"/>
</dbReference>
<dbReference type="Gene3D" id="3.40.50.300">
    <property type="entry name" value="P-loop containing nucleotide triphosphate hydrolases"/>
    <property type="match status" value="2"/>
</dbReference>
<keyword evidence="2" id="KW-0378">Hydrolase</keyword>
<dbReference type="Proteomes" id="UP000190328">
    <property type="component" value="Unassembled WGS sequence"/>
</dbReference>
<dbReference type="SMART" id="SM00487">
    <property type="entry name" value="DEXDc"/>
    <property type="match status" value="1"/>
</dbReference>
<dbReference type="InterPro" id="IPR050742">
    <property type="entry name" value="Helicase_Restrict-Modif_Enz"/>
</dbReference>
<dbReference type="GO" id="GO:0016787">
    <property type="term" value="F:hydrolase activity"/>
    <property type="evidence" value="ECO:0007669"/>
    <property type="project" value="InterPro"/>
</dbReference>
<keyword evidence="3" id="KW-1185">Reference proteome</keyword>
<dbReference type="InterPro" id="IPR006935">
    <property type="entry name" value="Helicase/UvrB_N"/>
</dbReference>
<keyword evidence="2" id="KW-0547">Nucleotide-binding</keyword>
<organism evidence="2 3">
    <name type="scientific">Pilibacter termitis</name>
    <dbReference type="NCBI Taxonomy" id="263852"/>
    <lineage>
        <taxon>Bacteria</taxon>
        <taxon>Bacillati</taxon>
        <taxon>Bacillota</taxon>
        <taxon>Bacilli</taxon>
        <taxon>Lactobacillales</taxon>
        <taxon>Enterococcaceae</taxon>
        <taxon>Pilibacter</taxon>
    </lineage>
</organism>
<name>A0A1T4M3C1_9ENTE</name>